<dbReference type="Gene3D" id="3.40.1090.10">
    <property type="entry name" value="Cytosolic phospholipase A2 catalytic domain"/>
    <property type="match status" value="1"/>
</dbReference>
<evidence type="ECO:0000313" key="5">
    <source>
        <dbReference type="EMBL" id="KAG5181347.1"/>
    </source>
</evidence>
<evidence type="ECO:0000313" key="6">
    <source>
        <dbReference type="Proteomes" id="UP000664859"/>
    </source>
</evidence>
<keyword evidence="2" id="KW-0442">Lipid degradation</keyword>
<organism evidence="5 6">
    <name type="scientific">Tribonema minus</name>
    <dbReference type="NCBI Taxonomy" id="303371"/>
    <lineage>
        <taxon>Eukaryota</taxon>
        <taxon>Sar</taxon>
        <taxon>Stramenopiles</taxon>
        <taxon>Ochrophyta</taxon>
        <taxon>PX clade</taxon>
        <taxon>Xanthophyceae</taxon>
        <taxon>Tribonematales</taxon>
        <taxon>Tribonemataceae</taxon>
        <taxon>Tribonema</taxon>
    </lineage>
</organism>
<dbReference type="InterPro" id="IPR016035">
    <property type="entry name" value="Acyl_Trfase/lysoPLipase"/>
</dbReference>
<dbReference type="InterPro" id="IPR002641">
    <property type="entry name" value="PNPLA_dom"/>
</dbReference>
<dbReference type="PANTHER" id="PTHR14226:SF64">
    <property type="entry name" value="PNPLA DOMAIN-CONTAINING PROTEIN"/>
    <property type="match status" value="1"/>
</dbReference>
<dbReference type="SUPFAM" id="SSF52151">
    <property type="entry name" value="FabD/lysophospholipase-like"/>
    <property type="match status" value="1"/>
</dbReference>
<dbReference type="AlphaFoldDB" id="A0A836CD71"/>
<dbReference type="GO" id="GO:0016298">
    <property type="term" value="F:lipase activity"/>
    <property type="evidence" value="ECO:0007669"/>
    <property type="project" value="UniProtKB-ARBA"/>
</dbReference>
<evidence type="ECO:0000259" key="4">
    <source>
        <dbReference type="Pfam" id="PF01734"/>
    </source>
</evidence>
<keyword evidence="1 5" id="KW-0378">Hydrolase</keyword>
<protein>
    <submittedName>
        <fullName evidence="5">Acyl transferase/acyl hydrolase/lysophospholipase</fullName>
    </submittedName>
</protein>
<name>A0A836CD71_9STRA</name>
<dbReference type="PANTHER" id="PTHR14226">
    <property type="entry name" value="NEUROPATHY TARGET ESTERASE/SWISS CHEESE D.MELANOGASTER"/>
    <property type="match status" value="1"/>
</dbReference>
<sequence length="352" mass="37700">MARDEADLHPVLEVLRDRVAAGSKPGQRTDKFKVRTQAKRAYTGSVSVACARIACSLGMHSTVEVGGTDDAVLCVPMKHASRSEFNQHIDGCMAGLTCHACSVQVGLAIEGGGMRGCVSAGMVASIMSVGAMDCVDAVYGSSAGSLVGAYAIAAQPGMPRLGCSVYYDALTNAGRSFIDTRFLGRAMGVGALAVPFTRRAGLRDLARDRIGAPVIKLDYLLGDVVERLRPLDWERFWERQRDQPMNIVASGMHSHSSVVLNSAGGHFKTLRELTACMRASMLLPGIAGPMVTLPGVDEPLVDSQLYEPIPYRAALNDGCTHVVVMRSRPDGCSLIGKPKLPERMIAKRYFTK</sequence>
<feature type="domain" description="PNPLA" evidence="4">
    <location>
        <begin position="107"/>
        <end position="315"/>
    </location>
</feature>
<evidence type="ECO:0000256" key="3">
    <source>
        <dbReference type="ARBA" id="ARBA00023098"/>
    </source>
</evidence>
<comment type="caution">
    <text evidence="5">The sequence shown here is derived from an EMBL/GenBank/DDBJ whole genome shotgun (WGS) entry which is preliminary data.</text>
</comment>
<keyword evidence="3" id="KW-0443">Lipid metabolism</keyword>
<evidence type="ECO:0000256" key="1">
    <source>
        <dbReference type="ARBA" id="ARBA00022801"/>
    </source>
</evidence>
<dbReference type="GO" id="GO:0052689">
    <property type="term" value="F:carboxylic ester hydrolase activity"/>
    <property type="evidence" value="ECO:0007669"/>
    <property type="project" value="UniProtKB-ARBA"/>
</dbReference>
<dbReference type="InterPro" id="IPR050301">
    <property type="entry name" value="NTE"/>
</dbReference>
<proteinExistence type="predicted"/>
<dbReference type="Proteomes" id="UP000664859">
    <property type="component" value="Unassembled WGS sequence"/>
</dbReference>
<dbReference type="Pfam" id="PF01734">
    <property type="entry name" value="Patatin"/>
    <property type="match status" value="1"/>
</dbReference>
<dbReference type="EMBL" id="JAFCMP010000334">
    <property type="protein sequence ID" value="KAG5181347.1"/>
    <property type="molecule type" value="Genomic_DNA"/>
</dbReference>
<evidence type="ECO:0000256" key="2">
    <source>
        <dbReference type="ARBA" id="ARBA00022963"/>
    </source>
</evidence>
<dbReference type="GO" id="GO:0016042">
    <property type="term" value="P:lipid catabolic process"/>
    <property type="evidence" value="ECO:0007669"/>
    <property type="project" value="UniProtKB-KW"/>
</dbReference>
<keyword evidence="5" id="KW-0808">Transferase</keyword>
<keyword evidence="6" id="KW-1185">Reference proteome</keyword>
<reference evidence="5" key="1">
    <citation type="submission" date="2021-02" db="EMBL/GenBank/DDBJ databases">
        <title>First Annotated Genome of the Yellow-green Alga Tribonema minus.</title>
        <authorList>
            <person name="Mahan K.M."/>
        </authorList>
    </citation>
    <scope>NUCLEOTIDE SEQUENCE</scope>
    <source>
        <strain evidence="5">UTEX B ZZ1240</strain>
    </source>
</reference>
<accession>A0A836CD71</accession>
<gene>
    <name evidence="5" type="ORF">JKP88DRAFT_321805</name>
</gene>
<dbReference type="GO" id="GO:0016740">
    <property type="term" value="F:transferase activity"/>
    <property type="evidence" value="ECO:0007669"/>
    <property type="project" value="UniProtKB-KW"/>
</dbReference>
<dbReference type="OrthoDB" id="45309at2759"/>